<evidence type="ECO:0000313" key="16">
    <source>
        <dbReference type="Proteomes" id="UP000317835"/>
    </source>
</evidence>
<dbReference type="Proteomes" id="UP000317835">
    <property type="component" value="Plasmid pElP_1"/>
</dbReference>
<dbReference type="KEGG" id="tpla:ElP_56200"/>
<dbReference type="EMBL" id="CP036426">
    <property type="protein sequence ID" value="QDV32871.1"/>
    <property type="molecule type" value="Genomic_DNA"/>
</dbReference>
<geneLocation type="plasmid" evidence="16">
    <name>pelp_1</name>
</geneLocation>
<evidence type="ECO:0000313" key="4">
    <source>
        <dbReference type="EMBL" id="QDV35563.1"/>
    </source>
</evidence>
<dbReference type="KEGG" id="tpla:ElP_35380"/>
<evidence type="ECO:0000313" key="11">
    <source>
        <dbReference type="EMBL" id="QDV37328.1"/>
    </source>
</evidence>
<dbReference type="EMBL" id="CP036426">
    <property type="protein sequence ID" value="QDV32863.1"/>
    <property type="molecule type" value="Genomic_DNA"/>
</dbReference>
<protein>
    <submittedName>
        <fullName evidence="4">Rhodopirellula transposase</fullName>
    </submittedName>
</protein>
<geneLocation type="plasmid" evidence="15">
    <name>pElP_1</name>
</geneLocation>
<dbReference type="EMBL" id="CP036426">
    <property type="protein sequence ID" value="QDV37431.1"/>
    <property type="molecule type" value="Genomic_DNA"/>
</dbReference>
<dbReference type="KEGG" id="tpla:ElP_51130"/>
<dbReference type="EMBL" id="CP036426">
    <property type="protein sequence ID" value="QDV33464.1"/>
    <property type="molecule type" value="Genomic_DNA"/>
</dbReference>
<evidence type="ECO:0000313" key="3">
    <source>
        <dbReference type="EMBL" id="QDV33464.1"/>
    </source>
</evidence>
<dbReference type="KEGG" id="tpla:ElP_48440"/>
<evidence type="ECO:0000313" key="8">
    <source>
        <dbReference type="EMBL" id="QDV36914.1"/>
    </source>
</evidence>
<dbReference type="EMBL" id="CP036426">
    <property type="protein sequence ID" value="QDV36914.1"/>
    <property type="molecule type" value="Genomic_DNA"/>
</dbReference>
<accession>A0A518H403</accession>
<proteinExistence type="predicted"/>
<evidence type="ECO:0000313" key="2">
    <source>
        <dbReference type="EMBL" id="QDV32871.1"/>
    </source>
</evidence>
<dbReference type="EMBL" id="CP036426">
    <property type="protein sequence ID" value="QDV37677.1"/>
    <property type="molecule type" value="Genomic_DNA"/>
</dbReference>
<evidence type="ECO:0000313" key="12">
    <source>
        <dbReference type="EMBL" id="QDV37431.1"/>
    </source>
</evidence>
<dbReference type="KEGG" id="tpla:ElP_70930"/>
<dbReference type="KEGG" id="tpla:ElP_34660"/>
<dbReference type="KEGG" id="tpla:ElP_53700"/>
<dbReference type="EMBL" id="CP036426">
    <property type="protein sequence ID" value="QDV35705.1"/>
    <property type="molecule type" value="Genomic_DNA"/>
</dbReference>
<dbReference type="EMBL" id="CP036426">
    <property type="protein sequence ID" value="QDV35679.1"/>
    <property type="molecule type" value="Genomic_DNA"/>
</dbReference>
<evidence type="ECO:0000313" key="15">
    <source>
        <dbReference type="EMBL" id="QDV39129.1"/>
    </source>
</evidence>
<evidence type="ECO:0000313" key="6">
    <source>
        <dbReference type="EMBL" id="QDV35679.1"/>
    </source>
</evidence>
<reference evidence="4 16" key="1">
    <citation type="submission" date="2019-02" db="EMBL/GenBank/DDBJ databases">
        <title>Deep-cultivation of Planctomycetes and their phenomic and genomic characterization uncovers novel biology.</title>
        <authorList>
            <person name="Wiegand S."/>
            <person name="Jogler M."/>
            <person name="Boedeker C."/>
            <person name="Pinto D."/>
            <person name="Vollmers J."/>
            <person name="Rivas-Marin E."/>
            <person name="Kohn T."/>
            <person name="Peeters S.H."/>
            <person name="Heuer A."/>
            <person name="Rast P."/>
            <person name="Oberbeckmann S."/>
            <person name="Bunk B."/>
            <person name="Jeske O."/>
            <person name="Meyerdierks A."/>
            <person name="Storesund J.E."/>
            <person name="Kallscheuer N."/>
            <person name="Luecker S."/>
            <person name="Lage O.M."/>
            <person name="Pohl T."/>
            <person name="Merkel B.J."/>
            <person name="Hornburger P."/>
            <person name="Mueller R.-W."/>
            <person name="Bruemmer F."/>
            <person name="Labrenz M."/>
            <person name="Spormann A.M."/>
            <person name="Op den Camp H."/>
            <person name="Overmann J."/>
            <person name="Amann R."/>
            <person name="Jetten M.S.M."/>
            <person name="Mascher T."/>
            <person name="Medema M.H."/>
            <person name="Devos D.P."/>
            <person name="Kaster A.-K."/>
            <person name="Ovreas L."/>
            <person name="Rohde M."/>
            <person name="Galperin M.Y."/>
            <person name="Jogler C."/>
        </authorList>
    </citation>
    <scope>NUCLEOTIDE SEQUENCE [LARGE SCALE GENOMIC DNA]</scope>
    <source>
        <strain evidence="4 16">ElP</strain>
        <plasmid evidence="15">pElP_1</plasmid>
        <plasmid evidence="16">pelp_1</plasmid>
    </source>
</reference>
<dbReference type="AlphaFoldDB" id="A0A518H403"/>
<dbReference type="KEGG" id="tpla:ElP_07030"/>
<dbReference type="KEGG" id="tpla:ElP_57170"/>
<organism evidence="4 16">
    <name type="scientific">Tautonia plasticadhaerens</name>
    <dbReference type="NCBI Taxonomy" id="2527974"/>
    <lineage>
        <taxon>Bacteria</taxon>
        <taxon>Pseudomonadati</taxon>
        <taxon>Planctomycetota</taxon>
        <taxon>Planctomycetia</taxon>
        <taxon>Isosphaerales</taxon>
        <taxon>Isosphaeraceae</taxon>
        <taxon>Tautonia</taxon>
    </lineage>
</organism>
<dbReference type="EMBL" id="CP036426">
    <property type="protein sequence ID" value="QDV37316.1"/>
    <property type="molecule type" value="Genomic_DNA"/>
</dbReference>
<dbReference type="KEGG" id="tpla:ElP_52640"/>
<evidence type="ECO:0000313" key="14">
    <source>
        <dbReference type="EMBL" id="QDV37771.1"/>
    </source>
</evidence>
<dbReference type="Proteomes" id="UP000317835">
    <property type="component" value="Chromosome"/>
</dbReference>
<dbReference type="EMBL" id="CP036426">
    <property type="protein sequence ID" value="QDV37328.1"/>
    <property type="molecule type" value="Genomic_DNA"/>
</dbReference>
<dbReference type="KEGG" id="tpla:ElP_36100"/>
<dbReference type="KEGG" id="tpla:ElP_52510"/>
<evidence type="ECO:0000313" key="5">
    <source>
        <dbReference type="EMBL" id="QDV35634.1"/>
    </source>
</evidence>
<evidence type="ECO:0000313" key="1">
    <source>
        <dbReference type="EMBL" id="QDV32863.1"/>
    </source>
</evidence>
<dbReference type="EMBL" id="CP036426">
    <property type="protein sequence ID" value="QDV35563.1"/>
    <property type="molecule type" value="Genomic_DNA"/>
</dbReference>
<evidence type="ECO:0000313" key="10">
    <source>
        <dbReference type="EMBL" id="QDV37316.1"/>
    </source>
</evidence>
<keyword evidence="15" id="KW-0614">Plasmid</keyword>
<dbReference type="EMBL" id="CP036426">
    <property type="protein sequence ID" value="QDV35634.1"/>
    <property type="molecule type" value="Genomic_DNA"/>
</dbReference>
<gene>
    <name evidence="1" type="ORF">ElP_07030</name>
    <name evidence="2" type="ORF">ElP_07110</name>
    <name evidence="3" type="ORF">ElP_13360</name>
    <name evidence="4" type="ORF">ElP_34660</name>
    <name evidence="5" type="ORF">ElP_35380</name>
    <name evidence="6" type="ORF">ElP_35830</name>
    <name evidence="7" type="ORF">ElP_36100</name>
    <name evidence="8" type="ORF">ElP_48440</name>
    <name evidence="9" type="ORF">ElP_51130</name>
    <name evidence="10" type="ORF">ElP_52510</name>
    <name evidence="11" type="ORF">ElP_52640</name>
    <name evidence="12" type="ORF">ElP_53700</name>
    <name evidence="13" type="ORF">ElP_56200</name>
    <name evidence="14" type="ORF">ElP_57170</name>
    <name evidence="15" type="ORF">ElP_70930</name>
</gene>
<evidence type="ECO:0000313" key="13">
    <source>
        <dbReference type="EMBL" id="QDV37677.1"/>
    </source>
</evidence>
<dbReference type="KEGG" id="tpla:ElP_13360"/>
<evidence type="ECO:0000313" key="9">
    <source>
        <dbReference type="EMBL" id="QDV37180.1"/>
    </source>
</evidence>
<evidence type="ECO:0000313" key="7">
    <source>
        <dbReference type="EMBL" id="QDV35705.1"/>
    </source>
</evidence>
<keyword evidence="16" id="KW-1185">Reference proteome</keyword>
<name>A0A518H403_9BACT</name>
<dbReference type="KEGG" id="tpla:ElP_35830"/>
<dbReference type="EMBL" id="CP036426">
    <property type="protein sequence ID" value="QDV37180.1"/>
    <property type="molecule type" value="Genomic_DNA"/>
</dbReference>
<dbReference type="KEGG" id="tpla:ElP_07110"/>
<dbReference type="EMBL" id="CP036426">
    <property type="protein sequence ID" value="QDV37771.1"/>
    <property type="molecule type" value="Genomic_DNA"/>
</dbReference>
<dbReference type="EMBL" id="CP036427">
    <property type="protein sequence ID" value="QDV39129.1"/>
    <property type="molecule type" value="Genomic_DNA"/>
</dbReference>
<sequence>MRPSPEMIPVLIDAAKALKGSPKRVFMAKTVAAMGRGGQRWAQEHLGWCRETIRKGTHELRSGMTCVDAFSARRRKPAEEHLPRLLDDIRSIADGQSQADPKFQTKGLFTRISAAEVRRQLIATKGYTDEELPTQQTINTKLNLLGYRLSRVAKCRPQKESRRPMPSSIN</sequence>